<proteinExistence type="predicted"/>
<evidence type="ECO:0000313" key="1">
    <source>
        <dbReference type="EMBL" id="MDY3511857.1"/>
    </source>
</evidence>
<dbReference type="InterPro" id="IPR014825">
    <property type="entry name" value="DNA_alkylation"/>
</dbReference>
<comment type="caution">
    <text evidence="1">The sequence shown here is derived from an EMBL/GenBank/DDBJ whole genome shotgun (WGS) entry which is preliminary data.</text>
</comment>
<accession>A0AAP6LLY0</accession>
<organism evidence="1 2">
    <name type="scientific">Riemerella anatipestifer</name>
    <name type="common">Moraxella anatipestifer</name>
    <dbReference type="NCBI Taxonomy" id="34085"/>
    <lineage>
        <taxon>Bacteria</taxon>
        <taxon>Pseudomonadati</taxon>
        <taxon>Bacteroidota</taxon>
        <taxon>Flavobacteriia</taxon>
        <taxon>Flavobacteriales</taxon>
        <taxon>Weeksellaceae</taxon>
        <taxon>Riemerella</taxon>
    </lineage>
</organism>
<protein>
    <submittedName>
        <fullName evidence="1">DNA alkylation repair protein</fullName>
    </submittedName>
</protein>
<sequence>MIKNEEILLEFLKQHYTTMPRTTLRYAIEKLNEPLRQDFLNGKI</sequence>
<dbReference type="AlphaFoldDB" id="A0AAP6LLY0"/>
<dbReference type="Pfam" id="PF08713">
    <property type="entry name" value="DNA_alkylation"/>
    <property type="match status" value="1"/>
</dbReference>
<dbReference type="Gene3D" id="1.25.10.90">
    <property type="match status" value="1"/>
</dbReference>
<dbReference type="Proteomes" id="UP001284033">
    <property type="component" value="Unassembled WGS sequence"/>
</dbReference>
<dbReference type="RefSeq" id="WP_014411320.1">
    <property type="nucleotide sequence ID" value="NZ_CP031845.1"/>
</dbReference>
<dbReference type="GeneID" id="93718380"/>
<reference evidence="1" key="1">
    <citation type="submission" date="2023-01" db="EMBL/GenBank/DDBJ databases">
        <title>Genome-based studies on antimicrobial resistance profiles of Riemerella anatipestifer in China, 1994 to 2021.</title>
        <authorList>
            <person name="Yang Z."/>
            <person name="Zhu D."/>
        </authorList>
    </citation>
    <scope>NUCLEOTIDE SEQUENCE</scope>
    <source>
        <strain evidence="1">RCAD1218</strain>
    </source>
</reference>
<evidence type="ECO:0000313" key="2">
    <source>
        <dbReference type="Proteomes" id="UP001284033"/>
    </source>
</evidence>
<name>A0AAP6LLY0_RIEAN</name>
<gene>
    <name evidence="1" type="ORF">PG303_01345</name>
</gene>
<dbReference type="EMBL" id="JAQZHK010000001">
    <property type="protein sequence ID" value="MDY3511857.1"/>
    <property type="molecule type" value="Genomic_DNA"/>
</dbReference>